<evidence type="ECO:0000256" key="1">
    <source>
        <dbReference type="SAM" id="SignalP"/>
    </source>
</evidence>
<dbReference type="InterPro" id="IPR025924">
    <property type="entry name" value="YHYH_dom"/>
</dbReference>
<evidence type="ECO:0000259" key="2">
    <source>
        <dbReference type="Pfam" id="PF14240"/>
    </source>
</evidence>
<organism evidence="3">
    <name type="scientific">Chromera velia CCMP2878</name>
    <dbReference type="NCBI Taxonomy" id="1169474"/>
    <lineage>
        <taxon>Eukaryota</taxon>
        <taxon>Sar</taxon>
        <taxon>Alveolata</taxon>
        <taxon>Colpodellida</taxon>
        <taxon>Chromeraceae</taxon>
        <taxon>Chromera</taxon>
    </lineage>
</organism>
<feature type="domain" description="YHYH" evidence="2">
    <location>
        <begin position="74"/>
        <end position="253"/>
    </location>
</feature>
<dbReference type="VEuPathDB" id="CryptoDB:Cvel_4362"/>
<dbReference type="EMBL" id="CDMZ01000992">
    <property type="protein sequence ID" value="CEM25232.1"/>
    <property type="molecule type" value="Genomic_DNA"/>
</dbReference>
<accession>A0A0G4G8Z0</accession>
<keyword evidence="1" id="KW-0732">Signal</keyword>
<dbReference type="AlphaFoldDB" id="A0A0G4G8Z0"/>
<gene>
    <name evidence="3" type="ORF">Cvel_4362</name>
</gene>
<proteinExistence type="predicted"/>
<dbReference type="Pfam" id="PF14240">
    <property type="entry name" value="YHYH"/>
    <property type="match status" value="1"/>
</dbReference>
<feature type="signal peptide" evidence="1">
    <location>
        <begin position="1"/>
        <end position="24"/>
    </location>
</feature>
<sequence>MTGLCTWPALLCPLLYALLVTGRSQPECIGDGTDYDYIEEITTTTERTMIFTNCPNHPYRNLNTYWPVKGNVSFSVPLYPEYESSATVSFTTSVGPVGVLFSGAYVFSPYSEIVQTEVTGFSSSAVQLEKGTFDLCGCHASSNEAPSYHCHHPPDCLLRQMNMNESDHSPQIGWAADGFPIYGPRGPDGTIMRTCSSQGLSSGVCTDSCGGYAATLSTVDTYTYRYYLQGNAISGVGTCGSPDGTVSGSEHYPQTPPCLMGCCPSGATCSLSTLPSCGSSTTTGTTSTFSAVALTILPLRPACQACWEYGSDGATPAFCGGRGSLAAEKADEYSGTVRKFGSGAFLCFVWLALHAVLHGPS</sequence>
<protein>
    <recommendedName>
        <fullName evidence="2">YHYH domain-containing protein</fullName>
    </recommendedName>
</protein>
<reference evidence="3" key="1">
    <citation type="submission" date="2014-11" db="EMBL/GenBank/DDBJ databases">
        <authorList>
            <person name="Otto D Thomas"/>
            <person name="Naeem Raeece"/>
        </authorList>
    </citation>
    <scope>NUCLEOTIDE SEQUENCE</scope>
</reference>
<evidence type="ECO:0000313" key="3">
    <source>
        <dbReference type="EMBL" id="CEM25232.1"/>
    </source>
</evidence>
<feature type="chain" id="PRO_5005190349" description="YHYH domain-containing protein" evidence="1">
    <location>
        <begin position="25"/>
        <end position="361"/>
    </location>
</feature>
<name>A0A0G4G8Z0_9ALVE</name>